<dbReference type="PROSITE" id="PS51751">
    <property type="entry name" value="EXPERA"/>
    <property type="match status" value="1"/>
</dbReference>
<evidence type="ECO:0000256" key="8">
    <source>
        <dbReference type="SAM" id="Phobius"/>
    </source>
</evidence>
<dbReference type="KEGG" id="aqu:100632521"/>
<comment type="subcellular location">
    <subcellularLocation>
        <location evidence="1">Membrane</location>
        <topology evidence="1">Multi-pass membrane protein</topology>
    </subcellularLocation>
</comment>
<comment type="similarity">
    <text evidence="2">Belongs to the EBP family.</text>
</comment>
<keyword evidence="3 6" id="KW-0812">Transmembrane</keyword>
<evidence type="ECO:0000259" key="9">
    <source>
        <dbReference type="PROSITE" id="PS51751"/>
    </source>
</evidence>
<feature type="compositionally biased region" description="Basic and acidic residues" evidence="7">
    <location>
        <begin position="202"/>
        <end position="214"/>
    </location>
</feature>
<reference evidence="10" key="2">
    <citation type="submission" date="2024-06" db="UniProtKB">
        <authorList>
            <consortium name="EnsemblMetazoa"/>
        </authorList>
    </citation>
    <scope>IDENTIFICATION</scope>
</reference>
<dbReference type="GO" id="GO:0016125">
    <property type="term" value="P:sterol metabolic process"/>
    <property type="evidence" value="ECO:0007669"/>
    <property type="project" value="InterPro"/>
</dbReference>
<keyword evidence="11" id="KW-1185">Reference proteome</keyword>
<dbReference type="InterPro" id="IPR007905">
    <property type="entry name" value="EBP"/>
</dbReference>
<keyword evidence="4 6" id="KW-1133">Transmembrane helix</keyword>
<feature type="transmembrane region" description="Helical" evidence="8">
    <location>
        <begin position="166"/>
        <end position="189"/>
    </location>
</feature>
<name>A0AAN0I9K5_AMPQE</name>
<sequence length="223" mass="25429">MDALLSPRAISSLFIASLHFIGAILITWLLGKWRSLPFHEWLIVLWLVYDAIVHFTLEGPFVFFSLNSTVLESSGILADVWKEYSVADYRWGVSDPTIVSLEILTVFVDGSLCILLIYAILKNKYYRHFVQIVLCVCELYGGWMTFAPEWLTGSPNLSTDNVIHMWLYLVFFNGLWVLIPLLLLVHSFVNMEASNMKKDAATNMKKDAASNMKKDAKKGKKNK</sequence>
<dbReference type="EnsemblMetazoa" id="XM_003383181.2">
    <property type="protein sequence ID" value="XP_003383229.1"/>
    <property type="gene ID" value="LOC100632521"/>
</dbReference>
<evidence type="ECO:0000313" key="10">
    <source>
        <dbReference type="EnsemblMetazoa" id="XP_003383229.1"/>
    </source>
</evidence>
<dbReference type="Pfam" id="PF05241">
    <property type="entry name" value="EBP"/>
    <property type="match status" value="1"/>
</dbReference>
<dbReference type="GO" id="GO:0047750">
    <property type="term" value="F:cholestenol delta-isomerase activity"/>
    <property type="evidence" value="ECO:0007669"/>
    <property type="project" value="InterPro"/>
</dbReference>
<feature type="transmembrane region" description="Helical" evidence="8">
    <location>
        <begin position="12"/>
        <end position="31"/>
    </location>
</feature>
<feature type="transmembrane region" description="Helical" evidence="8">
    <location>
        <begin position="128"/>
        <end position="146"/>
    </location>
</feature>
<dbReference type="AlphaFoldDB" id="A0AAN0I9K5"/>
<accession>A0AAN0I9K5</accession>
<evidence type="ECO:0000256" key="6">
    <source>
        <dbReference type="PROSITE-ProRule" id="PRU01087"/>
    </source>
</evidence>
<reference evidence="11" key="1">
    <citation type="journal article" date="2010" name="Nature">
        <title>The Amphimedon queenslandica genome and the evolution of animal complexity.</title>
        <authorList>
            <person name="Srivastava M."/>
            <person name="Simakov O."/>
            <person name="Chapman J."/>
            <person name="Fahey B."/>
            <person name="Gauthier M.E."/>
            <person name="Mitros T."/>
            <person name="Richards G.S."/>
            <person name="Conaco C."/>
            <person name="Dacre M."/>
            <person name="Hellsten U."/>
            <person name="Larroux C."/>
            <person name="Putnam N.H."/>
            <person name="Stanke M."/>
            <person name="Adamska M."/>
            <person name="Darling A."/>
            <person name="Degnan S.M."/>
            <person name="Oakley T.H."/>
            <person name="Plachetzki D.C."/>
            <person name="Zhai Y."/>
            <person name="Adamski M."/>
            <person name="Calcino A."/>
            <person name="Cummins S.F."/>
            <person name="Goodstein D.M."/>
            <person name="Harris C."/>
            <person name="Jackson D.J."/>
            <person name="Leys S.P."/>
            <person name="Shu S."/>
            <person name="Woodcroft B.J."/>
            <person name="Vervoort M."/>
            <person name="Kosik K.S."/>
            <person name="Manning G."/>
            <person name="Degnan B.M."/>
            <person name="Rokhsar D.S."/>
        </authorList>
    </citation>
    <scope>NUCLEOTIDE SEQUENCE [LARGE SCALE GENOMIC DNA]</scope>
</reference>
<feature type="region of interest" description="Disordered" evidence="7">
    <location>
        <begin position="202"/>
        <end position="223"/>
    </location>
</feature>
<protein>
    <recommendedName>
        <fullName evidence="9">EXPERA domain-containing protein</fullName>
    </recommendedName>
</protein>
<keyword evidence="5 6" id="KW-0472">Membrane</keyword>
<dbReference type="Proteomes" id="UP000007879">
    <property type="component" value="Unassembled WGS sequence"/>
</dbReference>
<evidence type="ECO:0000256" key="5">
    <source>
        <dbReference type="ARBA" id="ARBA00023136"/>
    </source>
</evidence>
<evidence type="ECO:0000256" key="2">
    <source>
        <dbReference type="ARBA" id="ARBA00008337"/>
    </source>
</evidence>
<feature type="transmembrane region" description="Helical" evidence="8">
    <location>
        <begin position="43"/>
        <end position="64"/>
    </location>
</feature>
<dbReference type="PANTHER" id="PTHR14207">
    <property type="entry name" value="STEROL ISOMERASE"/>
    <property type="match status" value="1"/>
</dbReference>
<dbReference type="InterPro" id="IPR033118">
    <property type="entry name" value="EXPERA"/>
</dbReference>
<evidence type="ECO:0000313" key="11">
    <source>
        <dbReference type="Proteomes" id="UP000007879"/>
    </source>
</evidence>
<evidence type="ECO:0000256" key="7">
    <source>
        <dbReference type="SAM" id="MobiDB-lite"/>
    </source>
</evidence>
<evidence type="ECO:0000256" key="1">
    <source>
        <dbReference type="ARBA" id="ARBA00004141"/>
    </source>
</evidence>
<dbReference type="GO" id="GO:0016020">
    <property type="term" value="C:membrane"/>
    <property type="evidence" value="ECO:0007669"/>
    <property type="project" value="UniProtKB-SubCell"/>
</dbReference>
<feature type="transmembrane region" description="Helical" evidence="8">
    <location>
        <begin position="98"/>
        <end position="121"/>
    </location>
</feature>
<proteinExistence type="inferred from homology"/>
<dbReference type="GO" id="GO:0005783">
    <property type="term" value="C:endoplasmic reticulum"/>
    <property type="evidence" value="ECO:0007669"/>
    <property type="project" value="TreeGrafter"/>
</dbReference>
<dbReference type="RefSeq" id="XP_003383229.1">
    <property type="nucleotide sequence ID" value="XM_003383181.2"/>
</dbReference>
<evidence type="ECO:0000256" key="3">
    <source>
        <dbReference type="ARBA" id="ARBA00022692"/>
    </source>
</evidence>
<evidence type="ECO:0000256" key="4">
    <source>
        <dbReference type="ARBA" id="ARBA00022989"/>
    </source>
</evidence>
<dbReference type="GeneID" id="100632521"/>
<feature type="domain" description="EXPERA" evidence="9">
    <location>
        <begin position="39"/>
        <end position="184"/>
    </location>
</feature>
<organism evidence="10 11">
    <name type="scientific">Amphimedon queenslandica</name>
    <name type="common">Sponge</name>
    <dbReference type="NCBI Taxonomy" id="400682"/>
    <lineage>
        <taxon>Eukaryota</taxon>
        <taxon>Metazoa</taxon>
        <taxon>Porifera</taxon>
        <taxon>Demospongiae</taxon>
        <taxon>Heteroscleromorpha</taxon>
        <taxon>Haplosclerida</taxon>
        <taxon>Niphatidae</taxon>
        <taxon>Amphimedon</taxon>
    </lineage>
</organism>
<dbReference type="PANTHER" id="PTHR14207:SF1">
    <property type="entry name" value="EMOPAMIL-BINDING PROTEIN-LIKE"/>
    <property type="match status" value="1"/>
</dbReference>